<dbReference type="SUPFAM" id="SSF69635">
    <property type="entry name" value="Type III secretory system chaperone-like"/>
    <property type="match status" value="1"/>
</dbReference>
<dbReference type="EMBL" id="CP120682">
    <property type="protein sequence ID" value="WKN39296.1"/>
    <property type="molecule type" value="Genomic_DNA"/>
</dbReference>
<dbReference type="InterPro" id="IPR054345">
    <property type="entry name" value="Tir-like"/>
</dbReference>
<dbReference type="Gene3D" id="3.30.1460.10">
    <property type="match status" value="1"/>
</dbReference>
<reference evidence="1" key="2">
    <citation type="journal article" date="2024" name="Antonie Van Leeuwenhoek">
        <title>Roseihalotalea indica gen. nov., sp. nov., a halophilic Bacteroidetes from mesopelagic Southwest Indian Ocean with higher carbohydrate metabolic potential.</title>
        <authorList>
            <person name="Chen B."/>
            <person name="Zhang M."/>
            <person name="Lin D."/>
            <person name="Ye J."/>
            <person name="Tang K."/>
        </authorList>
    </citation>
    <scope>NUCLEOTIDE SEQUENCE</scope>
    <source>
        <strain evidence="1">TK19036</strain>
    </source>
</reference>
<dbReference type="AlphaFoldDB" id="A0AA49JG24"/>
<dbReference type="Pfam" id="PF22550">
    <property type="entry name" value="CesT_Tir_1"/>
    <property type="match status" value="1"/>
</dbReference>
<name>A0AA49JG24_9BACT</name>
<organism evidence="1">
    <name type="scientific">Roseihalotalea indica</name>
    <dbReference type="NCBI Taxonomy" id="2867963"/>
    <lineage>
        <taxon>Bacteria</taxon>
        <taxon>Pseudomonadati</taxon>
        <taxon>Bacteroidota</taxon>
        <taxon>Cytophagia</taxon>
        <taxon>Cytophagales</taxon>
        <taxon>Catalimonadaceae</taxon>
        <taxon>Roseihalotalea</taxon>
    </lineage>
</organism>
<proteinExistence type="predicted"/>
<accession>A0AA49JG24</accession>
<evidence type="ECO:0000313" key="1">
    <source>
        <dbReference type="EMBL" id="WKN39296.1"/>
    </source>
</evidence>
<protein>
    <submittedName>
        <fullName evidence="1">YbjN domain-containing protein</fullName>
    </submittedName>
</protein>
<sequence>MVAHFDKVKNYLLDLGFQLQSEDPAEGLVVITDEDKGISHLIIDCEEDILLLEQYVFHLKSDNEGPVLKRLMQINRFLVHGALVLDDENRVIFRDTLELENLDRNELQSSINAIGLMMAEYADEFIKFAS</sequence>
<reference evidence="1" key="1">
    <citation type="journal article" date="2023" name="Comput. Struct. Biotechnol. J.">
        <title>Discovery of a novel marine Bacteroidetes with a rich repertoire of carbohydrate-active enzymes.</title>
        <authorList>
            <person name="Chen B."/>
            <person name="Liu G."/>
            <person name="Chen Q."/>
            <person name="Wang H."/>
            <person name="Liu L."/>
            <person name="Tang K."/>
        </authorList>
    </citation>
    <scope>NUCLEOTIDE SEQUENCE</scope>
    <source>
        <strain evidence="1">TK19036</strain>
    </source>
</reference>
<gene>
    <name evidence="1" type="ORF">K4G66_11405</name>
</gene>